<evidence type="ECO:0000256" key="1">
    <source>
        <dbReference type="ARBA" id="ARBA00022475"/>
    </source>
</evidence>
<reference evidence="8" key="1">
    <citation type="submission" date="2020-05" db="EMBL/GenBank/DDBJ databases">
        <authorList>
            <person name="Chiriac C."/>
            <person name="Salcher M."/>
            <person name="Ghai R."/>
            <person name="Kavagutti S V."/>
        </authorList>
    </citation>
    <scope>NUCLEOTIDE SEQUENCE</scope>
</reference>
<keyword evidence="3 7" id="KW-0812">Transmembrane</keyword>
<dbReference type="PROSITE" id="PS01311">
    <property type="entry name" value="LGT"/>
    <property type="match status" value="1"/>
</dbReference>
<keyword evidence="4 7" id="KW-1133">Transmembrane helix</keyword>
<name>A0A6J6H857_9ZZZZ</name>
<dbReference type="Pfam" id="PF01790">
    <property type="entry name" value="LGT"/>
    <property type="match status" value="1"/>
</dbReference>
<evidence type="ECO:0000256" key="2">
    <source>
        <dbReference type="ARBA" id="ARBA00022679"/>
    </source>
</evidence>
<feature type="transmembrane region" description="Helical" evidence="7">
    <location>
        <begin position="190"/>
        <end position="207"/>
    </location>
</feature>
<evidence type="ECO:0000256" key="6">
    <source>
        <dbReference type="SAM" id="MobiDB-lite"/>
    </source>
</evidence>
<organism evidence="8">
    <name type="scientific">freshwater metagenome</name>
    <dbReference type="NCBI Taxonomy" id="449393"/>
    <lineage>
        <taxon>unclassified sequences</taxon>
        <taxon>metagenomes</taxon>
        <taxon>ecological metagenomes</taxon>
    </lineage>
</organism>
<evidence type="ECO:0000256" key="3">
    <source>
        <dbReference type="ARBA" id="ARBA00022692"/>
    </source>
</evidence>
<keyword evidence="5 7" id="KW-0472">Membrane</keyword>
<feature type="transmembrane region" description="Helical" evidence="7">
    <location>
        <begin position="55"/>
        <end position="73"/>
    </location>
</feature>
<keyword evidence="2" id="KW-0808">Transferase</keyword>
<dbReference type="GO" id="GO:0008961">
    <property type="term" value="F:phosphatidylglycerol-prolipoprotein diacylglyceryl transferase activity"/>
    <property type="evidence" value="ECO:0007669"/>
    <property type="project" value="InterPro"/>
</dbReference>
<feature type="transmembrane region" description="Helical" evidence="7">
    <location>
        <begin position="93"/>
        <end position="119"/>
    </location>
</feature>
<dbReference type="NCBIfam" id="TIGR00544">
    <property type="entry name" value="lgt"/>
    <property type="match status" value="1"/>
</dbReference>
<evidence type="ECO:0000256" key="7">
    <source>
        <dbReference type="SAM" id="Phobius"/>
    </source>
</evidence>
<evidence type="ECO:0000256" key="4">
    <source>
        <dbReference type="ARBA" id="ARBA00022989"/>
    </source>
</evidence>
<dbReference type="PANTHER" id="PTHR30589:SF0">
    <property type="entry name" value="PHOSPHATIDYLGLYCEROL--PROLIPOPROTEIN DIACYLGLYCERYL TRANSFERASE"/>
    <property type="match status" value="1"/>
</dbReference>
<dbReference type="EMBL" id="CAEZUR010000051">
    <property type="protein sequence ID" value="CAB4609747.1"/>
    <property type="molecule type" value="Genomic_DNA"/>
</dbReference>
<feature type="transmembrane region" description="Helical" evidence="7">
    <location>
        <begin position="250"/>
        <end position="267"/>
    </location>
</feature>
<accession>A0A6J6H857</accession>
<feature type="region of interest" description="Disordered" evidence="6">
    <location>
        <begin position="278"/>
        <end position="302"/>
    </location>
</feature>
<dbReference type="InterPro" id="IPR001640">
    <property type="entry name" value="Lgt"/>
</dbReference>
<gene>
    <name evidence="8" type="ORF">UFOPK1843_00745</name>
</gene>
<feature type="transmembrane region" description="Helical" evidence="7">
    <location>
        <begin position="219"/>
        <end position="238"/>
    </location>
</feature>
<protein>
    <submittedName>
        <fullName evidence="8">Unannotated protein</fullName>
    </submittedName>
</protein>
<feature type="transmembrane region" description="Helical" evidence="7">
    <location>
        <begin position="126"/>
        <end position="146"/>
    </location>
</feature>
<dbReference type="GO" id="GO:0005886">
    <property type="term" value="C:plasma membrane"/>
    <property type="evidence" value="ECO:0007669"/>
    <property type="project" value="InterPro"/>
</dbReference>
<proteinExistence type="inferred from homology"/>
<evidence type="ECO:0000256" key="5">
    <source>
        <dbReference type="ARBA" id="ARBA00023136"/>
    </source>
</evidence>
<dbReference type="PANTHER" id="PTHR30589">
    <property type="entry name" value="PROLIPOPROTEIN DIACYLGLYCERYL TRANSFERASE"/>
    <property type="match status" value="1"/>
</dbReference>
<sequence length="302" mass="33546">MEYMRTEFPSPPFENFTVGPFTIHMYALCILAGIAAAYLIGASRFKKRGGNSGDLLDVVLWTVPIGIFGGRLFHVFTHPGDYFGVYPNLPETLYHVVAVWEGGLAIYGALIAGTFGAWFGARLANVRFVSVLDALAPGIILAQAIGRWGNWFNQELFGEATDVPWGLKIPVGNPAIPQGFSPDSLYHPTFLYEFLLNLVAFAALLLLDRKFELRWGKLFALYLVFYSSIRFFVEGIRLDPSAVFNGLRTNQWSAVFGILIGLAFFYVQSRRHTGIEPSVTLEPRAKPKAKPKAKPSTTSKQK</sequence>
<dbReference type="HAMAP" id="MF_01147">
    <property type="entry name" value="Lgt"/>
    <property type="match status" value="1"/>
</dbReference>
<feature type="transmembrane region" description="Helical" evidence="7">
    <location>
        <begin position="23"/>
        <end position="43"/>
    </location>
</feature>
<dbReference type="GO" id="GO:0042158">
    <property type="term" value="P:lipoprotein biosynthetic process"/>
    <property type="evidence" value="ECO:0007669"/>
    <property type="project" value="InterPro"/>
</dbReference>
<evidence type="ECO:0000313" key="8">
    <source>
        <dbReference type="EMBL" id="CAB4609747.1"/>
    </source>
</evidence>
<dbReference type="AlphaFoldDB" id="A0A6J6H857"/>
<keyword evidence="1" id="KW-1003">Cell membrane</keyword>